<reference evidence="2" key="1">
    <citation type="submission" date="2024-02" db="EMBL/GenBank/DDBJ databases">
        <authorList>
            <consortium name="ELIXIR-Norway"/>
            <consortium name="Elixir Norway"/>
        </authorList>
    </citation>
    <scope>NUCLEOTIDE SEQUENCE</scope>
</reference>
<keyword evidence="3" id="KW-1185">Reference proteome</keyword>
<gene>
    <name evidence="2" type="ORF">CSSPTR1EN2_LOCUS16744</name>
</gene>
<sequence length="73" mass="8689">MYMSFLQGGWTVVAQETESGRSLISEQLQHRHRKRTTRSCRSGQRKPDLQEREEQQHHCTSLRSETRYAIQQN</sequence>
<feature type="compositionally biased region" description="Basic and acidic residues" evidence="1">
    <location>
        <begin position="45"/>
        <end position="57"/>
    </location>
</feature>
<feature type="compositionally biased region" description="Polar residues" evidence="1">
    <location>
        <begin position="58"/>
        <end position="73"/>
    </location>
</feature>
<feature type="region of interest" description="Disordered" evidence="1">
    <location>
        <begin position="25"/>
        <end position="73"/>
    </location>
</feature>
<dbReference type="EMBL" id="OZ019896">
    <property type="protein sequence ID" value="CAK9223263.1"/>
    <property type="molecule type" value="Genomic_DNA"/>
</dbReference>
<evidence type="ECO:0000313" key="2">
    <source>
        <dbReference type="EMBL" id="CAK9223263.1"/>
    </source>
</evidence>
<evidence type="ECO:0000256" key="1">
    <source>
        <dbReference type="SAM" id="MobiDB-lite"/>
    </source>
</evidence>
<organism evidence="2 3">
    <name type="scientific">Sphagnum troendelagicum</name>
    <dbReference type="NCBI Taxonomy" id="128251"/>
    <lineage>
        <taxon>Eukaryota</taxon>
        <taxon>Viridiplantae</taxon>
        <taxon>Streptophyta</taxon>
        <taxon>Embryophyta</taxon>
        <taxon>Bryophyta</taxon>
        <taxon>Sphagnophytina</taxon>
        <taxon>Sphagnopsida</taxon>
        <taxon>Sphagnales</taxon>
        <taxon>Sphagnaceae</taxon>
        <taxon>Sphagnum</taxon>
    </lineage>
</organism>
<proteinExistence type="predicted"/>
<accession>A0ABP0UJV2</accession>
<dbReference type="Proteomes" id="UP001497512">
    <property type="component" value="Chromosome 4"/>
</dbReference>
<evidence type="ECO:0000313" key="3">
    <source>
        <dbReference type="Proteomes" id="UP001497512"/>
    </source>
</evidence>
<name>A0ABP0UJV2_9BRYO</name>
<protein>
    <submittedName>
        <fullName evidence="2">Uncharacterized protein</fullName>
    </submittedName>
</protein>